<keyword evidence="4" id="KW-1185">Reference proteome</keyword>
<protein>
    <recommendedName>
        <fullName evidence="1">ABC-three component systems C-terminal domain-containing protein</fullName>
    </recommendedName>
</protein>
<dbReference type="Pfam" id="PF20280">
    <property type="entry name" value="CTD4"/>
    <property type="match status" value="1"/>
</dbReference>
<dbReference type="SUPFAM" id="SSF50494">
    <property type="entry name" value="Trypsin-like serine proteases"/>
    <property type="match status" value="1"/>
</dbReference>
<evidence type="ECO:0000313" key="4">
    <source>
        <dbReference type="Proteomes" id="UP000190669"/>
    </source>
</evidence>
<reference evidence="2 4" key="1">
    <citation type="submission" date="2017-02" db="EMBL/GenBank/DDBJ databases">
        <authorList>
            <person name="Varghese N."/>
            <person name="Submissions S."/>
        </authorList>
    </citation>
    <scope>NUCLEOTIDE SEQUENCE [LARGE SCALE GENOMIC DNA]</scope>
    <source>
        <strain evidence="2 4">DSM 16775</strain>
    </source>
</reference>
<dbReference type="InterPro" id="IPR043504">
    <property type="entry name" value="Peptidase_S1_PA_chymotrypsin"/>
</dbReference>
<dbReference type="InterPro" id="IPR009003">
    <property type="entry name" value="Peptidase_S1_PA"/>
</dbReference>
<proteinExistence type="predicted"/>
<dbReference type="EMBL" id="FUZE01000039">
    <property type="protein sequence ID" value="SKC12312.1"/>
    <property type="molecule type" value="Genomic_DNA"/>
</dbReference>
<reference evidence="3 5" key="2">
    <citation type="submission" date="2018-06" db="EMBL/GenBank/DDBJ databases">
        <authorList>
            <consortium name="Pathogen Informatics"/>
            <person name="Doyle S."/>
        </authorList>
    </citation>
    <scope>NUCLEOTIDE SEQUENCE [LARGE SCALE GENOMIC DNA]</scope>
    <source>
        <strain evidence="3 5">NCTC11212</strain>
    </source>
</reference>
<feature type="domain" description="ABC-three component systems C-terminal" evidence="1">
    <location>
        <begin position="190"/>
        <end position="403"/>
    </location>
</feature>
<dbReference type="Proteomes" id="UP000251937">
    <property type="component" value="Unassembled WGS sequence"/>
</dbReference>
<dbReference type="EMBL" id="UAVR01000024">
    <property type="protein sequence ID" value="SQA92573.1"/>
    <property type="molecule type" value="Genomic_DNA"/>
</dbReference>
<dbReference type="AlphaFoldDB" id="A0AAX2IS24"/>
<dbReference type="Gene3D" id="2.40.10.10">
    <property type="entry name" value="Trypsin-like serine proteases"/>
    <property type="match status" value="1"/>
</dbReference>
<gene>
    <name evidence="3" type="ORF">NCTC11212_04144</name>
    <name evidence="2" type="ORF">SAMN05421800_13914</name>
</gene>
<evidence type="ECO:0000259" key="1">
    <source>
        <dbReference type="Pfam" id="PF20280"/>
    </source>
</evidence>
<dbReference type="Proteomes" id="UP000190669">
    <property type="component" value="Unassembled WGS sequence"/>
</dbReference>
<evidence type="ECO:0000313" key="5">
    <source>
        <dbReference type="Proteomes" id="UP000251937"/>
    </source>
</evidence>
<dbReference type="RefSeq" id="WP_079467185.1">
    <property type="nucleotide sequence ID" value="NZ_CP033934.1"/>
</dbReference>
<name>A0AAX2IS24_9FLAO</name>
<dbReference type="KEGG" id="cbp:EB354_03730"/>
<evidence type="ECO:0000313" key="3">
    <source>
        <dbReference type="EMBL" id="SQA92573.1"/>
    </source>
</evidence>
<organism evidence="3 5">
    <name type="scientific">Chryseobacterium balustinum</name>
    <dbReference type="NCBI Taxonomy" id="246"/>
    <lineage>
        <taxon>Bacteria</taxon>
        <taxon>Pseudomonadati</taxon>
        <taxon>Bacteroidota</taxon>
        <taxon>Flavobacteriia</taxon>
        <taxon>Flavobacteriales</taxon>
        <taxon>Weeksellaceae</taxon>
        <taxon>Chryseobacterium group</taxon>
        <taxon>Chryseobacterium</taxon>
    </lineage>
</organism>
<evidence type="ECO:0000313" key="2">
    <source>
        <dbReference type="EMBL" id="SKC12312.1"/>
    </source>
</evidence>
<accession>A0AAX2IS24</accession>
<comment type="caution">
    <text evidence="3">The sequence shown here is derived from an EMBL/GenBank/DDBJ whole genome shotgun (WGS) entry which is preliminary data.</text>
</comment>
<dbReference type="InterPro" id="IPR046916">
    <property type="entry name" value="ABC-3C_CTD4"/>
</dbReference>
<sequence>MSRIDLLSKFTVKVEGGSGCLFQPMNDEYSYVLTAKHVIINNNTPSINQQIVEEDGSLKNVPLEIIGSAFLHSDPNKDAAIIKIKKTDTIEILLRDDILSENKDGYFLCGHPNSRRNQDDSFRLDEITILQTKQDNYRESKSKQPIIYSEVAGQSGGGILKVEDTCILLGGIQSKMAAEDGKETLGRLVFMPLAFYDEIIAENEDELCKLFPPYIGSFERLLNDIFLLPNLEYKKNIIQKELKNISKDLCEDFSPNSILEIFKDEFLVNGTDKTISIHKKLWSSFLELLTYNQLHSDKKLKLEDLKELHKKRKLFIIDTNSWTKKINEIYSSNLSDIEIGGSIVVCATNENNPPRIEYSKEELKLLIPDISNPIDPKNISNTVKNPFEDLKLVNIFKFQDSIIKNILKYQEMTVLNSRETIKANTHGVL</sequence>